<organism evidence="4 5">
    <name type="scientific">Thermaerobacter subterraneus DSM 13965</name>
    <dbReference type="NCBI Taxonomy" id="867903"/>
    <lineage>
        <taxon>Bacteria</taxon>
        <taxon>Bacillati</taxon>
        <taxon>Bacillota</taxon>
        <taxon>Clostridia</taxon>
        <taxon>Eubacteriales</taxon>
        <taxon>Clostridiales Family XVII. Incertae Sedis</taxon>
        <taxon>Thermaerobacter</taxon>
    </lineage>
</organism>
<keyword evidence="5" id="KW-1185">Reference proteome</keyword>
<evidence type="ECO:0000256" key="1">
    <source>
        <dbReference type="ARBA" id="ARBA00022737"/>
    </source>
</evidence>
<dbReference type="eggNOG" id="COG1404">
    <property type="taxonomic scope" value="Bacteria"/>
</dbReference>
<name>K6PLP7_9FIRM</name>
<dbReference type="EMBL" id="AENY02000004">
    <property type="protein sequence ID" value="EKP93797.1"/>
    <property type="molecule type" value="Genomic_DNA"/>
</dbReference>
<feature type="domain" description="SLH" evidence="3">
    <location>
        <begin position="164"/>
        <end position="227"/>
    </location>
</feature>
<dbReference type="AlphaFoldDB" id="K6PLP7"/>
<sequence length="584" mass="63113">MPRPDEAGNRGSGRRLGGERAGRRVTAGRPGSAAVAVATRIDFPEEGGALAGRRCTGGGSPGSPRRRPRCYRLLVPFLFLLSLALPAEAADPWYADLKGHWAEDEVRVLWEEGVTDGYPREDALGRWQWLFLPNAFMERAQFAVLLAKVMGLAPDPQGPPVYRDVPPEYVAGGGLEAFPWIQAGGRAGIFSNEPGGRFRPGEGIRRDEAAAMLVHALDLGWYADSLTEDRLQGLLGRYADAQRIRPELRRAVAAALDLAIMVGYGDGYLRPDRPLTRAEGATLIYKSALMRVGAEPPVFSPDGDGQDEQTTLEAQALLNRNQVSWQVELLDIHGTVRYRWAGTRLPARWSWDGHDEQGRPLPAGLYLLRGVLTARQGARFLSAVEPVQLVYHRLAATASPVVVEPGEPVHVTALTEGPVQQVALEPPGTGARPMIPVAPGRWEAAWTVPAALPPGTYPLVVRAAFPPVHREQTLYVQVLPTLWIQGWAEPNPAAPGSPVTVRAETPAGATRVLLDAPGEVRPMDLAPDGPGRWILRWTVPAGVPPGSILGLGLEARRGSATARTSLRLEIGGIPRGEPVFHLSH</sequence>
<dbReference type="OrthoDB" id="174569at2"/>
<dbReference type="RefSeq" id="WP_006904743.1">
    <property type="nucleotide sequence ID" value="NZ_JH976536.1"/>
</dbReference>
<accession>K6PLP7</accession>
<protein>
    <submittedName>
        <fullName evidence="4">S-layer domain containing protein</fullName>
    </submittedName>
</protein>
<evidence type="ECO:0000256" key="2">
    <source>
        <dbReference type="SAM" id="MobiDB-lite"/>
    </source>
</evidence>
<evidence type="ECO:0000259" key="3">
    <source>
        <dbReference type="PROSITE" id="PS51272"/>
    </source>
</evidence>
<reference evidence="4" key="1">
    <citation type="submission" date="2010-10" db="EMBL/GenBank/DDBJ databases">
        <authorList>
            <consortium name="US DOE Joint Genome Institute (JGI-PGF)"/>
            <person name="Lucas S."/>
            <person name="Copeland A."/>
            <person name="Lapidus A."/>
            <person name="Bruce D."/>
            <person name="Goodwin L."/>
            <person name="Pitluck S."/>
            <person name="Kyrpides N."/>
            <person name="Mavromatis K."/>
            <person name="Detter J.C."/>
            <person name="Han C."/>
            <person name="Land M."/>
            <person name="Hauser L."/>
            <person name="Markowitz V."/>
            <person name="Cheng J.-F."/>
            <person name="Hugenholtz P."/>
            <person name="Woyke T."/>
            <person name="Wu D."/>
            <person name="Pukall R."/>
            <person name="Wahrenburg C."/>
            <person name="Brambilla E."/>
            <person name="Klenk H.-P."/>
            <person name="Eisen J.A."/>
        </authorList>
    </citation>
    <scope>NUCLEOTIDE SEQUENCE [LARGE SCALE GENOMIC DNA]</scope>
    <source>
        <strain evidence="4">DSM 13965</strain>
    </source>
</reference>
<dbReference type="Pfam" id="PF00395">
    <property type="entry name" value="SLH"/>
    <property type="match status" value="2"/>
</dbReference>
<evidence type="ECO:0000313" key="5">
    <source>
        <dbReference type="Proteomes" id="UP000005710"/>
    </source>
</evidence>
<dbReference type="Proteomes" id="UP000005710">
    <property type="component" value="Unassembled WGS sequence"/>
</dbReference>
<dbReference type="InterPro" id="IPR001119">
    <property type="entry name" value="SLH_dom"/>
</dbReference>
<dbReference type="PROSITE" id="PS51272">
    <property type="entry name" value="SLH"/>
    <property type="match status" value="3"/>
</dbReference>
<proteinExistence type="predicted"/>
<comment type="caution">
    <text evidence="4">The sequence shown here is derived from an EMBL/GenBank/DDBJ whole genome shotgun (WGS) entry which is preliminary data.</text>
</comment>
<feature type="region of interest" description="Disordered" evidence="2">
    <location>
        <begin position="1"/>
        <end position="33"/>
    </location>
</feature>
<dbReference type="HOGENOM" id="CLU_437376_0_0_9"/>
<feature type="domain" description="SLH" evidence="3">
    <location>
        <begin position="89"/>
        <end position="160"/>
    </location>
</feature>
<dbReference type="STRING" id="867903.ThesuDRAFT_00041"/>
<reference evidence="4" key="2">
    <citation type="submission" date="2012-10" db="EMBL/GenBank/DDBJ databases">
        <title>Improved high-quality draft of Thermaerobacter subterraneus C21, DSM 13965.</title>
        <authorList>
            <consortium name="DOE Joint Genome Institute"/>
            <person name="Eisen J."/>
            <person name="Huntemann M."/>
            <person name="Wei C.-L."/>
            <person name="Han J."/>
            <person name="Detter J.C."/>
            <person name="Han C."/>
            <person name="Tapia R."/>
            <person name="Chen A."/>
            <person name="Kyrpides N."/>
            <person name="Mavromatis K."/>
            <person name="Markowitz V."/>
            <person name="Szeto E."/>
            <person name="Ivanova N."/>
            <person name="Mikhailova N."/>
            <person name="Ovchinnikova G."/>
            <person name="Pagani I."/>
            <person name="Pati A."/>
            <person name="Goodwin L."/>
            <person name="Nordberg H.P."/>
            <person name="Cantor M.N."/>
            <person name="Hua S.X."/>
            <person name="Woyke T."/>
            <person name="Eisen J."/>
            <person name="Klenk H.-P."/>
        </authorList>
    </citation>
    <scope>NUCLEOTIDE SEQUENCE [LARGE SCALE GENOMIC DNA]</scope>
    <source>
        <strain evidence="4">DSM 13965</strain>
    </source>
</reference>
<evidence type="ECO:0000313" key="4">
    <source>
        <dbReference type="EMBL" id="EKP93797.1"/>
    </source>
</evidence>
<keyword evidence="1" id="KW-0677">Repeat</keyword>
<feature type="domain" description="SLH" evidence="3">
    <location>
        <begin position="235"/>
        <end position="298"/>
    </location>
</feature>
<gene>
    <name evidence="4" type="ORF">ThesuDRAFT_00041</name>
</gene>